<dbReference type="AlphaFoldDB" id="A0AAD7JK86"/>
<dbReference type="EMBL" id="JARJLG010000037">
    <property type="protein sequence ID" value="KAJ7764571.1"/>
    <property type="molecule type" value="Genomic_DNA"/>
</dbReference>
<accession>A0AAD7JK86</accession>
<evidence type="ECO:0000313" key="2">
    <source>
        <dbReference type="Proteomes" id="UP001215280"/>
    </source>
</evidence>
<name>A0AAD7JK86_9AGAR</name>
<reference evidence="1" key="1">
    <citation type="submission" date="2023-03" db="EMBL/GenBank/DDBJ databases">
        <title>Massive genome expansion in bonnet fungi (Mycena s.s.) driven by repeated elements and novel gene families across ecological guilds.</title>
        <authorList>
            <consortium name="Lawrence Berkeley National Laboratory"/>
            <person name="Harder C.B."/>
            <person name="Miyauchi S."/>
            <person name="Viragh M."/>
            <person name="Kuo A."/>
            <person name="Thoen E."/>
            <person name="Andreopoulos B."/>
            <person name="Lu D."/>
            <person name="Skrede I."/>
            <person name="Drula E."/>
            <person name="Henrissat B."/>
            <person name="Morin E."/>
            <person name="Kohler A."/>
            <person name="Barry K."/>
            <person name="LaButti K."/>
            <person name="Morin E."/>
            <person name="Salamov A."/>
            <person name="Lipzen A."/>
            <person name="Mereny Z."/>
            <person name="Hegedus B."/>
            <person name="Baldrian P."/>
            <person name="Stursova M."/>
            <person name="Weitz H."/>
            <person name="Taylor A."/>
            <person name="Grigoriev I.V."/>
            <person name="Nagy L.G."/>
            <person name="Martin F."/>
            <person name="Kauserud H."/>
        </authorList>
    </citation>
    <scope>NUCLEOTIDE SEQUENCE</scope>
    <source>
        <strain evidence="1">CBHHK188m</strain>
    </source>
</reference>
<feature type="non-terminal residue" evidence="1">
    <location>
        <position position="1"/>
    </location>
</feature>
<gene>
    <name evidence="1" type="ORF">DFH07DRAFT_1016311</name>
</gene>
<protein>
    <submittedName>
        <fullName evidence="1">Uncharacterized protein</fullName>
    </submittedName>
</protein>
<sequence>LLFGSSSTLPCPEPAPPLAHTAARAFHWPPYSHRLIQPTQNCHSDLGMTGPGKAPGISTKGWSPNFLKSSLKKPLIEVVWGLKKPLSDNGNPEKTSGAPGDAEIAEFGYFLSHFFVKSDIKKPLLGQDHSDFSLKKPHFGQQNRKFSASKSHFCGPSFGGASQGLPGRKIYHPPSTVSRICLDVININSEIGSELASTPVGHVLFSSL</sequence>
<organism evidence="1 2">
    <name type="scientific">Mycena maculata</name>
    <dbReference type="NCBI Taxonomy" id="230809"/>
    <lineage>
        <taxon>Eukaryota</taxon>
        <taxon>Fungi</taxon>
        <taxon>Dikarya</taxon>
        <taxon>Basidiomycota</taxon>
        <taxon>Agaricomycotina</taxon>
        <taxon>Agaricomycetes</taxon>
        <taxon>Agaricomycetidae</taxon>
        <taxon>Agaricales</taxon>
        <taxon>Marasmiineae</taxon>
        <taxon>Mycenaceae</taxon>
        <taxon>Mycena</taxon>
    </lineage>
</organism>
<keyword evidence="2" id="KW-1185">Reference proteome</keyword>
<proteinExistence type="predicted"/>
<evidence type="ECO:0000313" key="1">
    <source>
        <dbReference type="EMBL" id="KAJ7764571.1"/>
    </source>
</evidence>
<comment type="caution">
    <text evidence="1">The sequence shown here is derived from an EMBL/GenBank/DDBJ whole genome shotgun (WGS) entry which is preliminary data.</text>
</comment>
<dbReference type="Proteomes" id="UP001215280">
    <property type="component" value="Unassembled WGS sequence"/>
</dbReference>